<comment type="caution">
    <text evidence="3">The sequence shown here is derived from an EMBL/GenBank/DDBJ whole genome shotgun (WGS) entry which is preliminary data.</text>
</comment>
<protein>
    <submittedName>
        <fullName evidence="3">PepSY domain-containing protein</fullName>
    </submittedName>
</protein>
<accession>A0A936ZWT7</accession>
<evidence type="ECO:0000256" key="1">
    <source>
        <dbReference type="SAM" id="SignalP"/>
    </source>
</evidence>
<feature type="chain" id="PRO_5037413354" evidence="1">
    <location>
        <begin position="24"/>
        <end position="80"/>
    </location>
</feature>
<evidence type="ECO:0000313" key="3">
    <source>
        <dbReference type="EMBL" id="MBL0421979.1"/>
    </source>
</evidence>
<dbReference type="Proteomes" id="UP000613011">
    <property type="component" value="Unassembled WGS sequence"/>
</dbReference>
<evidence type="ECO:0000313" key="4">
    <source>
        <dbReference type="Proteomes" id="UP000613011"/>
    </source>
</evidence>
<dbReference type="RefSeq" id="WP_201685053.1">
    <property type="nucleotide sequence ID" value="NZ_JAEQNA010000006.1"/>
</dbReference>
<evidence type="ECO:0000259" key="2">
    <source>
        <dbReference type="Pfam" id="PF03413"/>
    </source>
</evidence>
<sequence>MPRQLLVRLACALCLACAQPAWAQVSRDAAAAMAQRATGGRVLQVESSEVGGRPVWRVKVVTPRGEVRVVLVDAASGQLR</sequence>
<feature type="signal peptide" evidence="1">
    <location>
        <begin position="1"/>
        <end position="23"/>
    </location>
</feature>
<name>A0A936ZWT7_9BURK</name>
<proteinExistence type="predicted"/>
<dbReference type="Pfam" id="PF03413">
    <property type="entry name" value="PepSY"/>
    <property type="match status" value="1"/>
</dbReference>
<gene>
    <name evidence="3" type="ORF">JI739_16635</name>
</gene>
<reference evidence="3" key="1">
    <citation type="submission" date="2021-01" db="EMBL/GenBank/DDBJ databases">
        <title>Ramlibacter sp. strain AW1 16S ribosomal RNA gene Genome sequencing and assembly.</title>
        <authorList>
            <person name="Kang M."/>
        </authorList>
    </citation>
    <scope>NUCLEOTIDE SEQUENCE</scope>
    <source>
        <strain evidence="3">AW1</strain>
    </source>
</reference>
<organism evidence="3 4">
    <name type="scientific">Ramlibacter aurantiacus</name>
    <dbReference type="NCBI Taxonomy" id="2801330"/>
    <lineage>
        <taxon>Bacteria</taxon>
        <taxon>Pseudomonadati</taxon>
        <taxon>Pseudomonadota</taxon>
        <taxon>Betaproteobacteria</taxon>
        <taxon>Burkholderiales</taxon>
        <taxon>Comamonadaceae</taxon>
        <taxon>Ramlibacter</taxon>
    </lineage>
</organism>
<feature type="domain" description="PepSY" evidence="2">
    <location>
        <begin position="25"/>
        <end position="78"/>
    </location>
</feature>
<keyword evidence="1" id="KW-0732">Signal</keyword>
<dbReference type="AlphaFoldDB" id="A0A936ZWT7"/>
<keyword evidence="4" id="KW-1185">Reference proteome</keyword>
<dbReference type="InterPro" id="IPR025711">
    <property type="entry name" value="PepSY"/>
</dbReference>
<dbReference type="EMBL" id="JAEQNA010000006">
    <property type="protein sequence ID" value="MBL0421979.1"/>
    <property type="molecule type" value="Genomic_DNA"/>
</dbReference>
<dbReference type="Gene3D" id="3.10.450.40">
    <property type="match status" value="1"/>
</dbReference>